<feature type="domain" description="Thiamine-binding protein" evidence="2">
    <location>
        <begin position="5"/>
        <end position="93"/>
    </location>
</feature>
<dbReference type="InterPro" id="IPR029756">
    <property type="entry name" value="MTH1187/YkoF-like"/>
</dbReference>
<dbReference type="Gene3D" id="3.30.70.930">
    <property type="match status" value="1"/>
</dbReference>
<dbReference type="PANTHER" id="PTHR33777:SF1">
    <property type="entry name" value="UPF0045 PROTEIN ECM15"/>
    <property type="match status" value="1"/>
</dbReference>
<accession>A0A0F8YFS0</accession>
<comment type="similarity">
    <text evidence="1">Belongs to the UPF0045 family.</text>
</comment>
<dbReference type="AlphaFoldDB" id="A0A0F8YFS0"/>
<gene>
    <name evidence="3" type="ORF">LCGC14_3099030</name>
</gene>
<evidence type="ECO:0000256" key="1">
    <source>
        <dbReference type="ARBA" id="ARBA00010272"/>
    </source>
</evidence>
<dbReference type="GO" id="GO:0005829">
    <property type="term" value="C:cytosol"/>
    <property type="evidence" value="ECO:0007669"/>
    <property type="project" value="TreeGrafter"/>
</dbReference>
<reference evidence="3" key="1">
    <citation type="journal article" date="2015" name="Nature">
        <title>Complex archaea that bridge the gap between prokaryotes and eukaryotes.</title>
        <authorList>
            <person name="Spang A."/>
            <person name="Saw J.H."/>
            <person name="Jorgensen S.L."/>
            <person name="Zaremba-Niedzwiedzka K."/>
            <person name="Martijn J."/>
            <person name="Lind A.E."/>
            <person name="van Eijk R."/>
            <person name="Schleper C."/>
            <person name="Guy L."/>
            <person name="Ettema T.J."/>
        </authorList>
    </citation>
    <scope>NUCLEOTIDE SEQUENCE</scope>
</reference>
<protein>
    <recommendedName>
        <fullName evidence="2">Thiamine-binding protein domain-containing protein</fullName>
    </recommendedName>
</protein>
<evidence type="ECO:0000313" key="3">
    <source>
        <dbReference type="EMBL" id="KKK53014.1"/>
    </source>
</evidence>
<dbReference type="InterPro" id="IPR002767">
    <property type="entry name" value="Thiamine_BP"/>
</dbReference>
<comment type="caution">
    <text evidence="3">The sequence shown here is derived from an EMBL/GenBank/DDBJ whole genome shotgun (WGS) entry which is preliminary data.</text>
</comment>
<organism evidence="3">
    <name type="scientific">marine sediment metagenome</name>
    <dbReference type="NCBI Taxonomy" id="412755"/>
    <lineage>
        <taxon>unclassified sequences</taxon>
        <taxon>metagenomes</taxon>
        <taxon>ecological metagenomes</taxon>
    </lineage>
</organism>
<dbReference type="InterPro" id="IPR051614">
    <property type="entry name" value="UPF0045_domain"/>
</dbReference>
<dbReference type="Pfam" id="PF01910">
    <property type="entry name" value="Thiamine_BP"/>
    <property type="match status" value="1"/>
</dbReference>
<sequence>MVLLEFSMFPLDKGDSLSPYVAKSLDIIDRSGLDYRCHAMGTTLEGEFDDVIDVVRRCFRTMAEDCDRIECSIGLDYRKGRSGCLETKVASVEEKLGRPVHR</sequence>
<name>A0A0F8YFS0_9ZZZZ</name>
<dbReference type="EMBL" id="LAZR01066721">
    <property type="protein sequence ID" value="KKK53014.1"/>
    <property type="molecule type" value="Genomic_DNA"/>
</dbReference>
<evidence type="ECO:0000259" key="2">
    <source>
        <dbReference type="Pfam" id="PF01910"/>
    </source>
</evidence>
<dbReference type="PANTHER" id="PTHR33777">
    <property type="entry name" value="UPF0045 PROTEIN ECM15"/>
    <property type="match status" value="1"/>
</dbReference>
<dbReference type="SUPFAM" id="SSF89957">
    <property type="entry name" value="MTH1187/YkoF-like"/>
    <property type="match status" value="1"/>
</dbReference>
<dbReference type="NCBIfam" id="TIGR00106">
    <property type="entry name" value="MTH1187 family thiamine-binding protein"/>
    <property type="match status" value="1"/>
</dbReference>
<proteinExistence type="inferred from homology"/>